<keyword evidence="3" id="KW-1133">Transmembrane helix</keyword>
<evidence type="ECO:0000313" key="6">
    <source>
        <dbReference type="Proteomes" id="UP000644660"/>
    </source>
</evidence>
<reference evidence="5 6" key="1">
    <citation type="submission" date="2020-05" db="EMBL/GenBank/DDBJ databases">
        <authorList>
            <person name="Casaregola S."/>
            <person name="Devillers H."/>
            <person name="Grondin C."/>
        </authorList>
    </citation>
    <scope>NUCLEOTIDE SEQUENCE [LARGE SCALE GENOMIC DNA]</scope>
    <source>
        <strain evidence="5 6">CLIB 1767</strain>
    </source>
</reference>
<gene>
    <name evidence="5" type="ORF">KABA2_08S00924</name>
</gene>
<dbReference type="Proteomes" id="UP000644660">
    <property type="component" value="Unassembled WGS sequence"/>
</dbReference>
<evidence type="ECO:0000256" key="2">
    <source>
        <dbReference type="ARBA" id="ARBA00022692"/>
    </source>
</evidence>
<dbReference type="EMBL" id="CAEFZW010000008">
    <property type="protein sequence ID" value="CAB4255999.1"/>
    <property type="molecule type" value="Genomic_DNA"/>
</dbReference>
<keyword evidence="4" id="KW-0472">Membrane</keyword>
<proteinExistence type="predicted"/>
<evidence type="ECO:0000256" key="1">
    <source>
        <dbReference type="ARBA" id="ARBA00004370"/>
    </source>
</evidence>
<dbReference type="GeneID" id="64859065"/>
<name>A0A8H2ZHP6_9SACH</name>
<dbReference type="Gene3D" id="1.50.40.10">
    <property type="entry name" value="Mitochondrial carrier domain"/>
    <property type="match status" value="1"/>
</dbReference>
<keyword evidence="2" id="KW-0812">Transmembrane</keyword>
<comment type="subcellular location">
    <subcellularLocation>
        <location evidence="1">Membrane</location>
    </subcellularLocation>
</comment>
<evidence type="ECO:0000256" key="3">
    <source>
        <dbReference type="ARBA" id="ARBA00022989"/>
    </source>
</evidence>
<dbReference type="RefSeq" id="XP_041407843.1">
    <property type="nucleotide sequence ID" value="XM_041551909.1"/>
</dbReference>
<protein>
    <submittedName>
        <fullName evidence="5">Similar to Saccharomyces cerevisiae YDR470C UGO1 Outer membrane component of the mitochondrial fusion machinery</fullName>
    </submittedName>
</protein>
<organism evidence="5 6">
    <name type="scientific">Maudiozyma barnettii</name>
    <dbReference type="NCBI Taxonomy" id="61262"/>
    <lineage>
        <taxon>Eukaryota</taxon>
        <taxon>Fungi</taxon>
        <taxon>Dikarya</taxon>
        <taxon>Ascomycota</taxon>
        <taxon>Saccharomycotina</taxon>
        <taxon>Saccharomycetes</taxon>
        <taxon>Saccharomycetales</taxon>
        <taxon>Saccharomycetaceae</taxon>
        <taxon>Maudiozyma</taxon>
    </lineage>
</organism>
<accession>A0A8H2ZHP6</accession>
<evidence type="ECO:0000256" key="4">
    <source>
        <dbReference type="ARBA" id="ARBA00023136"/>
    </source>
</evidence>
<evidence type="ECO:0000313" key="5">
    <source>
        <dbReference type="EMBL" id="CAB4255999.1"/>
    </source>
</evidence>
<comment type="caution">
    <text evidence="5">The sequence shown here is derived from an EMBL/GenBank/DDBJ whole genome shotgun (WGS) entry which is preliminary data.</text>
</comment>
<dbReference type="OrthoDB" id="77989at2759"/>
<dbReference type="GO" id="GO:0016020">
    <property type="term" value="C:membrane"/>
    <property type="evidence" value="ECO:0007669"/>
    <property type="project" value="UniProtKB-SubCell"/>
</dbReference>
<sequence>MSLNDKAVASAQARPYYNSDTFNIGYPAVFNPDKGVLDQNGTSIASKLSIANQKRSRFASGHSSSGAIDRLIPVGGIGASVGGKYGAQLYFPGISLTWNDMFSIGRWENLIWKVLLRQYCKNLIQQPFETCKIIMQTTSISKQLSYQSNEEVSTNITVEAANDKTSIPALPINEEIDFFPVQNQSSDGMDQSSAWAKDDINVTRIDGFSKYDPTITENMLNIDKLTTWNVIHSMRNNKNFGIGSLWRSNNITFFYNFCKSGIMWFTSRFISPFYYYYSLSFSSILGLRILTNFMTEVILLPLDLYKLKSIISKHSVNELENKLDEKEETNKSLEDVQHIEESMLSTVMRKLKLKNYWNFTLDDRTLRLFCLILLKTACKKFFDNGLEFLIYYWLNFTNVENKIYLIFMLKFVTEFCEFFIKLPVETLLRRYQVDYLLENDNSNNGNSIKLKKEDLIIRPINVNTSEIWQGLWNGWKIGLMSLVCGFSFKLLNNIDDDLEQERF</sequence>
<keyword evidence="6" id="KW-1185">Reference proteome</keyword>
<dbReference type="SUPFAM" id="SSF103506">
    <property type="entry name" value="Mitochondrial carrier"/>
    <property type="match status" value="1"/>
</dbReference>
<dbReference type="InterPro" id="IPR023395">
    <property type="entry name" value="MCP_dom_sf"/>
</dbReference>
<dbReference type="AlphaFoldDB" id="A0A8H2ZHP6"/>